<evidence type="ECO:0000256" key="4">
    <source>
        <dbReference type="ARBA" id="ARBA00022729"/>
    </source>
</evidence>
<dbReference type="Pfam" id="PF02868">
    <property type="entry name" value="Peptidase_M4_C"/>
    <property type="match status" value="1"/>
</dbReference>
<dbReference type="Proteomes" id="UP000548476">
    <property type="component" value="Unassembled WGS sequence"/>
</dbReference>
<dbReference type="Gene3D" id="3.40.630.10">
    <property type="entry name" value="Zn peptidases"/>
    <property type="match status" value="1"/>
</dbReference>
<evidence type="ECO:0000256" key="3">
    <source>
        <dbReference type="ARBA" id="ARBA00022723"/>
    </source>
</evidence>
<name>A0A841FL32_9ACTN</name>
<evidence type="ECO:0000256" key="1">
    <source>
        <dbReference type="ARBA" id="ARBA00005957"/>
    </source>
</evidence>
<evidence type="ECO:0000259" key="11">
    <source>
        <dbReference type="Pfam" id="PF04389"/>
    </source>
</evidence>
<dbReference type="InterPro" id="IPR041756">
    <property type="entry name" value="M28_SGAP-like"/>
</dbReference>
<dbReference type="EMBL" id="JACHGT010000004">
    <property type="protein sequence ID" value="MBB6034262.1"/>
    <property type="molecule type" value="Genomic_DNA"/>
</dbReference>
<keyword evidence="5" id="KW-0378">Hydrolase</keyword>
<evidence type="ECO:0000256" key="5">
    <source>
        <dbReference type="ARBA" id="ARBA00022801"/>
    </source>
</evidence>
<keyword evidence="4 8" id="KW-0732">Signal</keyword>
<dbReference type="GO" id="GO:0046872">
    <property type="term" value="F:metal ion binding"/>
    <property type="evidence" value="ECO:0007669"/>
    <property type="project" value="UniProtKB-KW"/>
</dbReference>
<dbReference type="Gene3D" id="2.60.120.260">
    <property type="entry name" value="Galactose-binding domain-like"/>
    <property type="match status" value="1"/>
</dbReference>
<comment type="similarity">
    <text evidence="1">Belongs to the peptidase M28 family. M28A subfamily.</text>
</comment>
<feature type="domain" description="Peptidase M28" evidence="11">
    <location>
        <begin position="689"/>
        <end position="894"/>
    </location>
</feature>
<evidence type="ECO:0000313" key="14">
    <source>
        <dbReference type="Proteomes" id="UP000548476"/>
    </source>
</evidence>
<keyword evidence="2 13" id="KW-0645">Protease</keyword>
<accession>A0A841FL32</accession>
<dbReference type="CDD" id="cd13121">
    <property type="entry name" value="BF2867_like_C"/>
    <property type="match status" value="1"/>
</dbReference>
<dbReference type="InterPro" id="IPR050728">
    <property type="entry name" value="Zinc_Metalloprotease_M4"/>
</dbReference>
<dbReference type="PANTHER" id="PTHR33794:SF1">
    <property type="entry name" value="BACILLOLYSIN"/>
    <property type="match status" value="1"/>
</dbReference>
<dbReference type="AlphaFoldDB" id="A0A841FL32"/>
<gene>
    <name evidence="13" type="ORF">HNR73_002112</name>
</gene>
<dbReference type="InterPro" id="IPR011096">
    <property type="entry name" value="FTP_domain"/>
</dbReference>
<evidence type="ECO:0000259" key="12">
    <source>
        <dbReference type="Pfam" id="PF07504"/>
    </source>
</evidence>
<dbReference type="InterPro" id="IPR007484">
    <property type="entry name" value="Peptidase_M28"/>
</dbReference>
<dbReference type="InterPro" id="IPR013856">
    <property type="entry name" value="Peptidase_M4_domain"/>
</dbReference>
<keyword evidence="14" id="KW-1185">Reference proteome</keyword>
<dbReference type="InterPro" id="IPR027268">
    <property type="entry name" value="Peptidase_M4/M1_CTD_sf"/>
</dbReference>
<proteinExistence type="inferred from homology"/>
<organism evidence="13 14">
    <name type="scientific">Phytomonospora endophytica</name>
    <dbReference type="NCBI Taxonomy" id="714109"/>
    <lineage>
        <taxon>Bacteria</taxon>
        <taxon>Bacillati</taxon>
        <taxon>Actinomycetota</taxon>
        <taxon>Actinomycetes</taxon>
        <taxon>Micromonosporales</taxon>
        <taxon>Micromonosporaceae</taxon>
        <taxon>Phytomonospora</taxon>
    </lineage>
</organism>
<keyword evidence="6" id="KW-0862">Zinc</keyword>
<evidence type="ECO:0000259" key="10">
    <source>
        <dbReference type="Pfam" id="PF02868"/>
    </source>
</evidence>
<keyword evidence="7 13" id="KW-0482">Metalloprotease</keyword>
<dbReference type="SUPFAM" id="SSF55486">
    <property type="entry name" value="Metalloproteases ('zincins'), catalytic domain"/>
    <property type="match status" value="1"/>
</dbReference>
<evidence type="ECO:0000256" key="6">
    <source>
        <dbReference type="ARBA" id="ARBA00022833"/>
    </source>
</evidence>
<comment type="caution">
    <text evidence="13">The sequence shown here is derived from an EMBL/GenBank/DDBJ whole genome shotgun (WGS) entry which is preliminary data.</text>
</comment>
<dbReference type="Pfam" id="PF01447">
    <property type="entry name" value="Peptidase_M4"/>
    <property type="match status" value="1"/>
</dbReference>
<reference evidence="13 14" key="1">
    <citation type="submission" date="2020-08" db="EMBL/GenBank/DDBJ databases">
        <title>Genomic Encyclopedia of Type Strains, Phase IV (KMG-IV): sequencing the most valuable type-strain genomes for metagenomic binning, comparative biology and taxonomic classification.</title>
        <authorList>
            <person name="Goeker M."/>
        </authorList>
    </citation>
    <scope>NUCLEOTIDE SEQUENCE [LARGE SCALE GENOMIC DNA]</scope>
    <source>
        <strain evidence="13 14">YIM 65646</strain>
    </source>
</reference>
<dbReference type="Gene3D" id="3.10.170.10">
    <property type="match status" value="1"/>
</dbReference>
<dbReference type="CDD" id="cd03876">
    <property type="entry name" value="M28_SGAP_like"/>
    <property type="match status" value="1"/>
</dbReference>
<dbReference type="Pfam" id="PF04389">
    <property type="entry name" value="Peptidase_M28"/>
    <property type="match status" value="1"/>
</dbReference>
<dbReference type="GO" id="GO:0004222">
    <property type="term" value="F:metalloendopeptidase activity"/>
    <property type="evidence" value="ECO:0007669"/>
    <property type="project" value="InterPro"/>
</dbReference>
<feature type="chain" id="PRO_5032394982" evidence="8">
    <location>
        <begin position="30"/>
        <end position="1161"/>
    </location>
</feature>
<feature type="domain" description="Peptidase M4" evidence="9">
    <location>
        <begin position="199"/>
        <end position="332"/>
    </location>
</feature>
<dbReference type="SUPFAM" id="SSF53187">
    <property type="entry name" value="Zn-dependent exopeptidases"/>
    <property type="match status" value="1"/>
</dbReference>
<evidence type="ECO:0000313" key="13">
    <source>
        <dbReference type="EMBL" id="MBB6034262.1"/>
    </source>
</evidence>
<protein>
    <submittedName>
        <fullName evidence="13">Zn-dependent metalloprotease</fullName>
    </submittedName>
</protein>
<dbReference type="PANTHER" id="PTHR33794">
    <property type="entry name" value="BACILLOLYSIN"/>
    <property type="match status" value="1"/>
</dbReference>
<evidence type="ECO:0000259" key="9">
    <source>
        <dbReference type="Pfam" id="PF01447"/>
    </source>
</evidence>
<feature type="domain" description="Peptidase M4 C-terminal" evidence="10">
    <location>
        <begin position="341"/>
        <end position="505"/>
    </location>
</feature>
<evidence type="ECO:0000256" key="7">
    <source>
        <dbReference type="ARBA" id="ARBA00023049"/>
    </source>
</evidence>
<dbReference type="GO" id="GO:0004177">
    <property type="term" value="F:aminopeptidase activity"/>
    <property type="evidence" value="ECO:0007669"/>
    <property type="project" value="InterPro"/>
</dbReference>
<feature type="domain" description="FTP" evidence="12">
    <location>
        <begin position="79"/>
        <end position="106"/>
    </location>
</feature>
<dbReference type="RefSeq" id="WP_184787138.1">
    <property type="nucleotide sequence ID" value="NZ_BONT01000045.1"/>
</dbReference>
<sequence>MLKKMVTAGTSLALVAGMTVALTATPAMAAETATADPLSLAVAAADRAVTSGLDELTRGNFEQYDRQQVVPWVDNLYSVSYERTYRGLPVVGGDAVVLADGEGRVLETNTASSASIDVTTTAKITGAKAEKTARGELSKVDSVDSRQLVVHIESDKPRLAWETVLSGRADGAPSHKAVYVDAATGKILATREDVRYGSGTGKWNGPNPLTITTSQSGSTYYMRDTTRSGLSCAPYNGSVYSGPDDNWGNGVGTSTETGCVDALYGAQTEWNMLSQWLGRTGHNGNNGSWPVEVGLNEQNAYWDGSGVTIGKNSAGEWISSMDVIGHEYGHGIDQFTPGGAGQQAGLGEATGDIFGALTEHFANQAAAYDPPDYLVGEEINLVGTGPIRNMYQPSLVNNDPNCYSSAVPGMETHKAAGPFNHWFYLLAEGTAPGGGKPNSPTCNSTTLTGVGIQTAGKIFYGGMLLKTSGMTYVKYRSATLQSAKTLDSTCGLFNKTKAAWDAITVPAQTADPTCTSPGNDFSIALNPASGTINAGATGSSSITTTAIGTPMTVNLSATVAGGTGVTASVNPTSVTAGGSATLNISVAAGSSGTRTITVTGTGATTHSVTYNLTIGGTNPGGPPDISVDNVKAHLQQLQTIASNNGGNRRAGSAGYTQSVAYIKQKLQAAGYTVSEQACPSGSCTYPSNNLIAEWPQGDANNVYMLGAHLDGVSAGPGINDNGSGSAALLEVALTLAQKNPTLSKRIRFAWWTDEEQGLNGSDYYVNAIGATERAKIKSYLNFDMIGSTNGGYFINHVNSATATYLKEYWTTLGLAPEENTEGAGRSDDYSFEQAGIPTSGYAAGASARKTSAQAQKWGGTANAAFDPCYHSSCDSYPSNINSTLLDRASDGIAYSIWKAAVTDTPPPNDFSIGVNPGSGSANAGASVTTTVSTATTSGSAQTVNLTYSAPSGITVSFNPASVTSGGSSTATISVAAGTASGPYSVTITGNGAVSHSTTYSLTVNGTGGCSNGGNKVVNGGFESGTTPWTGSTGAIGNWSSYGQPAHGGTRSAYLGGYGYTATDTINQSVAVPAGCTTSSLSLWIHIDTDETESVVYDRFTVTVGGTVVKTLSNVDAASGYVQVTLPLGSYAGQSVTITLKGAEDASLQTSFVVDDVTFTVS</sequence>
<dbReference type="GO" id="GO:0006508">
    <property type="term" value="P:proteolysis"/>
    <property type="evidence" value="ECO:0007669"/>
    <property type="project" value="UniProtKB-KW"/>
</dbReference>
<dbReference type="FunFam" id="3.40.630.10:FF:000066">
    <property type="entry name" value="M28 family peptidase"/>
    <property type="match status" value="1"/>
</dbReference>
<keyword evidence="3" id="KW-0479">Metal-binding</keyword>
<dbReference type="InterPro" id="IPR001570">
    <property type="entry name" value="Peptidase_M4_C_domain"/>
</dbReference>
<evidence type="ECO:0000256" key="8">
    <source>
        <dbReference type="SAM" id="SignalP"/>
    </source>
</evidence>
<dbReference type="Pfam" id="PF07504">
    <property type="entry name" value="FTP"/>
    <property type="match status" value="1"/>
</dbReference>
<dbReference type="Gene3D" id="1.10.390.10">
    <property type="entry name" value="Neutral Protease Domain 2"/>
    <property type="match status" value="1"/>
</dbReference>
<evidence type="ECO:0000256" key="2">
    <source>
        <dbReference type="ARBA" id="ARBA00022670"/>
    </source>
</evidence>
<feature type="signal peptide" evidence="8">
    <location>
        <begin position="1"/>
        <end position="29"/>
    </location>
</feature>